<evidence type="ECO:0000313" key="3">
    <source>
        <dbReference type="Proteomes" id="UP001491310"/>
    </source>
</evidence>
<dbReference type="Gene3D" id="3.40.50.1820">
    <property type="entry name" value="alpha/beta hydrolase"/>
    <property type="match status" value="1"/>
</dbReference>
<dbReference type="PANTHER" id="PTHR43689:SF8">
    <property type="entry name" value="ALPHA_BETA-HYDROLASES SUPERFAMILY PROTEIN"/>
    <property type="match status" value="1"/>
</dbReference>
<keyword evidence="3" id="KW-1185">Reference proteome</keyword>
<dbReference type="EMBL" id="JALJOT010000008">
    <property type="protein sequence ID" value="KAK9908434.1"/>
    <property type="molecule type" value="Genomic_DNA"/>
</dbReference>
<dbReference type="Pfam" id="PF00561">
    <property type="entry name" value="Abhydrolase_1"/>
    <property type="match status" value="1"/>
</dbReference>
<protein>
    <recommendedName>
        <fullName evidence="1">AB hydrolase-1 domain-containing protein</fullName>
    </recommendedName>
</protein>
<evidence type="ECO:0000313" key="2">
    <source>
        <dbReference type="EMBL" id="KAK9908434.1"/>
    </source>
</evidence>
<feature type="domain" description="AB hydrolase-1" evidence="1">
    <location>
        <begin position="34"/>
        <end position="269"/>
    </location>
</feature>
<sequence>MGSLIEIRPGRRIWVEVGKASIDAHGHASHTVAILVHGSCARSEQYAAQVPVLQKAGLATVAFDYLGCGRSEKPNDFAAYAAEELYQDLLAVFQRYSKGFAHILLVGHSYGTYLVNRLASEQLDRVAGVVLIGAGYPVPGAGRLRWIFHLPLFVLGWLQPYLTDQFIKLAFHPDTFTTNPQLIELERGRSNENPPYMFRAFHLQALTLFRDAAQYNDWLRSIRAPVLIAAGDKDFLTPLDGMGSKVANFLKDSRTAEIPLAGHQVHEEQPAALNDKILEFLDAALGKR</sequence>
<evidence type="ECO:0000259" key="1">
    <source>
        <dbReference type="Pfam" id="PF00561"/>
    </source>
</evidence>
<gene>
    <name evidence="2" type="ORF">WJX75_007779</name>
</gene>
<proteinExistence type="predicted"/>
<dbReference type="Proteomes" id="UP001491310">
    <property type="component" value="Unassembled WGS sequence"/>
</dbReference>
<dbReference type="PANTHER" id="PTHR43689">
    <property type="entry name" value="HYDROLASE"/>
    <property type="match status" value="1"/>
</dbReference>
<accession>A0ABR2YNA1</accession>
<dbReference type="SUPFAM" id="SSF53474">
    <property type="entry name" value="alpha/beta-Hydrolases"/>
    <property type="match status" value="1"/>
</dbReference>
<reference evidence="2 3" key="1">
    <citation type="journal article" date="2024" name="Nat. Commun.">
        <title>Phylogenomics reveals the evolutionary origins of lichenization in chlorophyte algae.</title>
        <authorList>
            <person name="Puginier C."/>
            <person name="Libourel C."/>
            <person name="Otte J."/>
            <person name="Skaloud P."/>
            <person name="Haon M."/>
            <person name="Grisel S."/>
            <person name="Petersen M."/>
            <person name="Berrin J.G."/>
            <person name="Delaux P.M."/>
            <person name="Dal Grande F."/>
            <person name="Keller J."/>
        </authorList>
    </citation>
    <scope>NUCLEOTIDE SEQUENCE [LARGE SCALE GENOMIC DNA]</scope>
    <source>
        <strain evidence="2 3">SAG 216-7</strain>
    </source>
</reference>
<name>A0ABR2YNA1_9CHLO</name>
<dbReference type="InterPro" id="IPR029058">
    <property type="entry name" value="AB_hydrolase_fold"/>
</dbReference>
<dbReference type="PRINTS" id="PR00111">
    <property type="entry name" value="ABHYDROLASE"/>
</dbReference>
<organism evidence="2 3">
    <name type="scientific">Coccomyxa subellipsoidea</name>
    <dbReference type="NCBI Taxonomy" id="248742"/>
    <lineage>
        <taxon>Eukaryota</taxon>
        <taxon>Viridiplantae</taxon>
        <taxon>Chlorophyta</taxon>
        <taxon>core chlorophytes</taxon>
        <taxon>Trebouxiophyceae</taxon>
        <taxon>Trebouxiophyceae incertae sedis</taxon>
        <taxon>Coccomyxaceae</taxon>
        <taxon>Coccomyxa</taxon>
    </lineage>
</organism>
<dbReference type="InterPro" id="IPR000073">
    <property type="entry name" value="AB_hydrolase_1"/>
</dbReference>
<comment type="caution">
    <text evidence="2">The sequence shown here is derived from an EMBL/GenBank/DDBJ whole genome shotgun (WGS) entry which is preliminary data.</text>
</comment>